<name>A0A4Q7VRF6_9BURK</name>
<evidence type="ECO:0000256" key="8">
    <source>
        <dbReference type="ARBA" id="ARBA00023136"/>
    </source>
</evidence>
<comment type="caution">
    <text evidence="14">The sequence shown here is derived from an EMBL/GenBank/DDBJ whole genome shotgun (WGS) entry which is preliminary data.</text>
</comment>
<comment type="subcellular location">
    <subcellularLocation>
        <location evidence="1">Cell inner membrane</location>
        <topology evidence="1">Multi-pass membrane protein</topology>
    </subcellularLocation>
</comment>
<dbReference type="GO" id="GO:0008381">
    <property type="term" value="F:mechanosensitive monoatomic ion channel activity"/>
    <property type="evidence" value="ECO:0007669"/>
    <property type="project" value="InterPro"/>
</dbReference>
<proteinExistence type="inferred from homology"/>
<evidence type="ECO:0000256" key="6">
    <source>
        <dbReference type="ARBA" id="ARBA00022989"/>
    </source>
</evidence>
<dbReference type="PANTHER" id="PTHR30414:SF0">
    <property type="entry name" value="MINICONDUCTANCE MECHANOSENSITIVE CHANNEL YBDG"/>
    <property type="match status" value="1"/>
</dbReference>
<keyword evidence="3" id="KW-1003">Cell membrane</keyword>
<feature type="transmembrane region" description="Helical" evidence="11">
    <location>
        <begin position="104"/>
        <end position="126"/>
    </location>
</feature>
<keyword evidence="15" id="KW-1185">Reference proteome</keyword>
<keyword evidence="7" id="KW-0346">Stress response</keyword>
<reference evidence="14 15" key="1">
    <citation type="submission" date="2019-02" db="EMBL/GenBank/DDBJ databases">
        <title>Genomic Encyclopedia of Type Strains, Phase IV (KMG-IV): sequencing the most valuable type-strain genomes for metagenomic binning, comparative biology and taxonomic classification.</title>
        <authorList>
            <person name="Goeker M."/>
        </authorList>
    </citation>
    <scope>NUCLEOTIDE SEQUENCE [LARGE SCALE GENOMIC DNA]</scope>
    <source>
        <strain evidence="14 15">DSM 23814</strain>
    </source>
</reference>
<sequence>MKETPSDWLALAGLQLSPFATLIVTLGVMLLLLALLHGVLHYGVLRMLRGRMRNDRFLFIKLVGHSSLFRYAAMLVQGLALGLLTRLWVPPGSVHEGLLGFSRIWMLVYTILAVFAFLDIVLDWCFRKQVAVQFPLKGIVQSLKIIAAITGVIFIVSVLIGQSPVILISGLGAMTAVLMLIFKDPILGLVAGIQLSANNMLSIGDWLEMPKYNADGAVIDIGLTTVKVRNWDNTVTTIPTYSLISDSFKNWRAMSESGGRRIKRAIHVDVNSIKFITESQMQRLTKSRLLSQYILEKSREVEDYNRSRSEDLSSALNGRRLTNIGTFRAYLEVYLRNHPHIHRNMTLMVRQLAPETTGVPIEIYAFTTTVVWAEYERIQSDLFDHIFAVVGEFDLRVFQQPSGYDMAALKSAIAGNLNTNIDNNGNTSGSASGAQPNS</sequence>
<evidence type="ECO:0000256" key="5">
    <source>
        <dbReference type="ARBA" id="ARBA00022692"/>
    </source>
</evidence>
<dbReference type="InterPro" id="IPR006685">
    <property type="entry name" value="MscS_channel_2nd"/>
</dbReference>
<dbReference type="EMBL" id="SHKO01000001">
    <property type="protein sequence ID" value="RZT99019.1"/>
    <property type="molecule type" value="Genomic_DNA"/>
</dbReference>
<dbReference type="SUPFAM" id="SSF50182">
    <property type="entry name" value="Sm-like ribonucleoproteins"/>
    <property type="match status" value="1"/>
</dbReference>
<feature type="domain" description="Mechanosensitive ion channel MscS" evidence="12">
    <location>
        <begin position="184"/>
        <end position="252"/>
    </location>
</feature>
<dbReference type="PANTHER" id="PTHR30414">
    <property type="entry name" value="MINICONDUCTANCE MECHANOSENSITIVE CHANNEL YBDG"/>
    <property type="match status" value="1"/>
</dbReference>
<dbReference type="GO" id="GO:0005886">
    <property type="term" value="C:plasma membrane"/>
    <property type="evidence" value="ECO:0007669"/>
    <property type="project" value="UniProtKB-SubCell"/>
</dbReference>
<evidence type="ECO:0000259" key="13">
    <source>
        <dbReference type="Pfam" id="PF21082"/>
    </source>
</evidence>
<dbReference type="InterPro" id="IPR030192">
    <property type="entry name" value="YbdG"/>
</dbReference>
<keyword evidence="8 11" id="KW-0472">Membrane</keyword>
<feature type="transmembrane region" description="Helical" evidence="11">
    <location>
        <begin position="20"/>
        <end position="48"/>
    </location>
</feature>
<dbReference type="OrthoDB" id="9775207at2"/>
<evidence type="ECO:0000256" key="7">
    <source>
        <dbReference type="ARBA" id="ARBA00023016"/>
    </source>
</evidence>
<feature type="transmembrane region" description="Helical" evidence="11">
    <location>
        <begin position="68"/>
        <end position="89"/>
    </location>
</feature>
<organism evidence="14 15">
    <name type="scientific">Advenella incenata</name>
    <dbReference type="NCBI Taxonomy" id="267800"/>
    <lineage>
        <taxon>Bacteria</taxon>
        <taxon>Pseudomonadati</taxon>
        <taxon>Pseudomonadota</taxon>
        <taxon>Betaproteobacteria</taxon>
        <taxon>Burkholderiales</taxon>
        <taxon>Alcaligenaceae</taxon>
    </lineage>
</organism>
<dbReference type="Proteomes" id="UP000293398">
    <property type="component" value="Unassembled WGS sequence"/>
</dbReference>
<dbReference type="GO" id="GO:0071470">
    <property type="term" value="P:cellular response to osmotic stress"/>
    <property type="evidence" value="ECO:0007669"/>
    <property type="project" value="InterPro"/>
</dbReference>
<evidence type="ECO:0000256" key="1">
    <source>
        <dbReference type="ARBA" id="ARBA00004429"/>
    </source>
</evidence>
<dbReference type="Gene3D" id="2.30.30.60">
    <property type="match status" value="1"/>
</dbReference>
<keyword evidence="6 11" id="KW-1133">Transmembrane helix</keyword>
<dbReference type="AlphaFoldDB" id="A0A4Q7VRF6"/>
<evidence type="ECO:0000256" key="3">
    <source>
        <dbReference type="ARBA" id="ARBA00022475"/>
    </source>
</evidence>
<dbReference type="FunFam" id="2.30.30.60:FF:000002">
    <property type="entry name" value="Mechanosensitive ion channel family protein"/>
    <property type="match status" value="1"/>
</dbReference>
<protein>
    <recommendedName>
        <fullName evidence="9">Mechanosensing system component YbdG</fullName>
    </recommendedName>
    <alternativeName>
        <fullName evidence="10">Mechanosensitive channel homolog YbdG</fullName>
    </alternativeName>
</protein>
<evidence type="ECO:0000256" key="2">
    <source>
        <dbReference type="ARBA" id="ARBA00008017"/>
    </source>
</evidence>
<evidence type="ECO:0000256" key="4">
    <source>
        <dbReference type="ARBA" id="ARBA00022519"/>
    </source>
</evidence>
<dbReference type="Pfam" id="PF21082">
    <property type="entry name" value="MS_channel_3rd"/>
    <property type="match status" value="1"/>
</dbReference>
<evidence type="ECO:0000256" key="10">
    <source>
        <dbReference type="ARBA" id="ARBA00093659"/>
    </source>
</evidence>
<gene>
    <name evidence="14" type="ORF">EV681_0800</name>
</gene>
<dbReference type="InterPro" id="IPR010920">
    <property type="entry name" value="LSM_dom_sf"/>
</dbReference>
<dbReference type="InterPro" id="IPR023408">
    <property type="entry name" value="MscS_beta-dom_sf"/>
</dbReference>
<feature type="transmembrane region" description="Helical" evidence="11">
    <location>
        <begin position="165"/>
        <end position="182"/>
    </location>
</feature>
<dbReference type="InterPro" id="IPR049278">
    <property type="entry name" value="MS_channel_C"/>
</dbReference>
<keyword evidence="4" id="KW-0997">Cell inner membrane</keyword>
<evidence type="ECO:0000256" key="9">
    <source>
        <dbReference type="ARBA" id="ARBA00093630"/>
    </source>
</evidence>
<feature type="domain" description="Mechanosensitive ion channel MscS C-terminal" evidence="13">
    <location>
        <begin position="335"/>
        <end position="395"/>
    </location>
</feature>
<evidence type="ECO:0000313" key="14">
    <source>
        <dbReference type="EMBL" id="RZT99019.1"/>
    </source>
</evidence>
<comment type="similarity">
    <text evidence="2">Belongs to the MscS (TC 1.A.23) family.</text>
</comment>
<feature type="transmembrane region" description="Helical" evidence="11">
    <location>
        <begin position="138"/>
        <end position="159"/>
    </location>
</feature>
<dbReference type="Pfam" id="PF00924">
    <property type="entry name" value="MS_channel_2nd"/>
    <property type="match status" value="1"/>
</dbReference>
<evidence type="ECO:0000259" key="12">
    <source>
        <dbReference type="Pfam" id="PF00924"/>
    </source>
</evidence>
<keyword evidence="5 11" id="KW-0812">Transmembrane</keyword>
<evidence type="ECO:0000256" key="11">
    <source>
        <dbReference type="SAM" id="Phobius"/>
    </source>
</evidence>
<evidence type="ECO:0000313" key="15">
    <source>
        <dbReference type="Proteomes" id="UP000293398"/>
    </source>
</evidence>
<accession>A0A4Q7VRF6</accession>
<dbReference type="RefSeq" id="WP_130303322.1">
    <property type="nucleotide sequence ID" value="NZ_SHKO01000001.1"/>
</dbReference>